<feature type="domain" description="Major facilitator superfamily (MFS) profile" evidence="7">
    <location>
        <begin position="1"/>
        <end position="405"/>
    </location>
</feature>
<organism evidence="8 9">
    <name type="scientific">Streptomyces tanashiensis</name>
    <dbReference type="NCBI Taxonomy" id="67367"/>
    <lineage>
        <taxon>Bacteria</taxon>
        <taxon>Bacillati</taxon>
        <taxon>Actinomycetota</taxon>
        <taxon>Actinomycetes</taxon>
        <taxon>Kitasatosporales</taxon>
        <taxon>Streptomycetaceae</taxon>
        <taxon>Streptomyces</taxon>
    </lineage>
</organism>
<proteinExistence type="predicted"/>
<feature type="transmembrane region" description="Helical" evidence="6">
    <location>
        <begin position="176"/>
        <end position="196"/>
    </location>
</feature>
<dbReference type="InterPro" id="IPR036259">
    <property type="entry name" value="MFS_trans_sf"/>
</dbReference>
<keyword evidence="9" id="KW-1185">Reference proteome</keyword>
<evidence type="ECO:0000256" key="6">
    <source>
        <dbReference type="SAM" id="Phobius"/>
    </source>
</evidence>
<dbReference type="InterPro" id="IPR011701">
    <property type="entry name" value="MFS"/>
</dbReference>
<protein>
    <submittedName>
        <fullName evidence="8">MFS transporter</fullName>
    </submittedName>
</protein>
<feature type="transmembrane region" description="Helical" evidence="6">
    <location>
        <begin position="258"/>
        <end position="281"/>
    </location>
</feature>
<dbReference type="PANTHER" id="PTHR23513:SF17">
    <property type="entry name" value="MEMBRANE PROTEIN"/>
    <property type="match status" value="1"/>
</dbReference>
<sequence>MTTITGIAAAPAHRDPQVLRWLGAYTASTLGDSVYYLALSWTAVSSGTPAQAGLVMTVSAVPRALLMLGGGVVADRLGPRRVVIASDTVRCLVVLGLAATLFLASPGLWALAAVGLVFGVVDALFLPAVGALPARVTARDQLARVQGMRGLAQRMGAVLGAPLGGLAVAVGGTASAFGVAGALFALSVPLLAALRLRPLPREDEQRDGTALRDLADGLRYVRGHRTLGPLMIVVLLSDLGFVGPLNVGLAVLSEQRGWGASGIGWVLSGFGVGAGGASLLLTVKGHMPRTGVVMGWTMVLGAVSIGALAHIPRLPFAALAALSVGLLAGLSGALCNALVQTECDPAYLGRVSAVASLGSLGLAPLTYPVTGVALGAWGTGPVFVVSAAVCALAGVYALAVRAVRRAELPEG</sequence>
<feature type="transmembrane region" description="Helical" evidence="6">
    <location>
        <begin position="293"/>
        <end position="311"/>
    </location>
</feature>
<keyword evidence="3 6" id="KW-0812">Transmembrane</keyword>
<feature type="transmembrane region" description="Helical" evidence="6">
    <location>
        <begin position="82"/>
        <end position="103"/>
    </location>
</feature>
<dbReference type="EMBL" id="CP084204">
    <property type="protein sequence ID" value="UZX24500.1"/>
    <property type="molecule type" value="Genomic_DNA"/>
</dbReference>
<dbReference type="SUPFAM" id="SSF103473">
    <property type="entry name" value="MFS general substrate transporter"/>
    <property type="match status" value="1"/>
</dbReference>
<dbReference type="CDD" id="cd06173">
    <property type="entry name" value="MFS_MefA_like"/>
    <property type="match status" value="1"/>
</dbReference>
<feature type="transmembrane region" description="Helical" evidence="6">
    <location>
        <begin position="351"/>
        <end position="377"/>
    </location>
</feature>
<feature type="transmembrane region" description="Helical" evidence="6">
    <location>
        <begin position="227"/>
        <end position="252"/>
    </location>
</feature>
<feature type="transmembrane region" description="Helical" evidence="6">
    <location>
        <begin position="109"/>
        <end position="130"/>
    </location>
</feature>
<feature type="transmembrane region" description="Helical" evidence="6">
    <location>
        <begin position="317"/>
        <end position="339"/>
    </location>
</feature>
<reference evidence="8" key="1">
    <citation type="submission" date="2021-09" db="EMBL/GenBank/DDBJ databases">
        <title>Complete genome sequence and metabolic characterization of Streptomyces tanashiensis DSM 731 the producer of antibacterial Kalafungin and diverse secondary metabolites.</title>
        <authorList>
            <person name="Abbasi M.N."/>
            <person name="Anwar M.N."/>
            <person name="Alam K."/>
            <person name="Shoaib M."/>
            <person name="Lin Z."/>
            <person name="Hayat M."/>
            <person name="Ali M.I."/>
            <person name="Malik H.M.T."/>
            <person name="Ahmed I."/>
            <person name="Li A."/>
            <person name="Hailong Wang H."/>
            <person name="Zhang Y."/>
        </authorList>
    </citation>
    <scope>NUCLEOTIDE SEQUENCE</scope>
    <source>
        <strain evidence="8">Kala</strain>
    </source>
</reference>
<evidence type="ECO:0000256" key="2">
    <source>
        <dbReference type="ARBA" id="ARBA00022475"/>
    </source>
</evidence>
<evidence type="ECO:0000256" key="5">
    <source>
        <dbReference type="ARBA" id="ARBA00023136"/>
    </source>
</evidence>
<dbReference type="Proteomes" id="UP001164506">
    <property type="component" value="Chromosome"/>
</dbReference>
<dbReference type="Pfam" id="PF07690">
    <property type="entry name" value="MFS_1"/>
    <property type="match status" value="1"/>
</dbReference>
<dbReference type="PROSITE" id="PS50850">
    <property type="entry name" value="MFS"/>
    <property type="match status" value="1"/>
</dbReference>
<dbReference type="Gene3D" id="1.20.1250.20">
    <property type="entry name" value="MFS general substrate transporter like domains"/>
    <property type="match status" value="1"/>
</dbReference>
<evidence type="ECO:0000313" key="9">
    <source>
        <dbReference type="Proteomes" id="UP001164506"/>
    </source>
</evidence>
<dbReference type="InterPro" id="IPR020846">
    <property type="entry name" value="MFS_dom"/>
</dbReference>
<evidence type="ECO:0000256" key="4">
    <source>
        <dbReference type="ARBA" id="ARBA00022989"/>
    </source>
</evidence>
<dbReference type="RefSeq" id="WP_267259706.1">
    <property type="nucleotide sequence ID" value="NZ_CP084204.1"/>
</dbReference>
<keyword evidence="5 6" id="KW-0472">Membrane</keyword>
<feature type="transmembrane region" description="Helical" evidence="6">
    <location>
        <begin position="383"/>
        <end position="403"/>
    </location>
</feature>
<evidence type="ECO:0000256" key="1">
    <source>
        <dbReference type="ARBA" id="ARBA00004651"/>
    </source>
</evidence>
<evidence type="ECO:0000259" key="7">
    <source>
        <dbReference type="PROSITE" id="PS50850"/>
    </source>
</evidence>
<name>A0ABY6R398_9ACTN</name>
<comment type="subcellular location">
    <subcellularLocation>
        <location evidence="1">Cell membrane</location>
        <topology evidence="1">Multi-pass membrane protein</topology>
    </subcellularLocation>
</comment>
<gene>
    <name evidence="8" type="ORF">LDH80_29030</name>
</gene>
<keyword evidence="4 6" id="KW-1133">Transmembrane helix</keyword>
<evidence type="ECO:0000313" key="8">
    <source>
        <dbReference type="EMBL" id="UZX24500.1"/>
    </source>
</evidence>
<dbReference type="GeneID" id="95603570"/>
<dbReference type="PANTHER" id="PTHR23513">
    <property type="entry name" value="INTEGRAL MEMBRANE EFFLUX PROTEIN-RELATED"/>
    <property type="match status" value="1"/>
</dbReference>
<evidence type="ECO:0000256" key="3">
    <source>
        <dbReference type="ARBA" id="ARBA00022692"/>
    </source>
</evidence>
<keyword evidence="2" id="KW-1003">Cell membrane</keyword>
<accession>A0ABY6R398</accession>
<feature type="transmembrane region" description="Helical" evidence="6">
    <location>
        <begin position="151"/>
        <end position="170"/>
    </location>
</feature>